<evidence type="ECO:0000313" key="4">
    <source>
        <dbReference type="Proteomes" id="UP001066276"/>
    </source>
</evidence>
<feature type="region of interest" description="Disordered" evidence="2">
    <location>
        <begin position="152"/>
        <end position="172"/>
    </location>
</feature>
<dbReference type="Proteomes" id="UP001066276">
    <property type="component" value="Chromosome 9"/>
</dbReference>
<evidence type="ECO:0000256" key="1">
    <source>
        <dbReference type="SAM" id="Coils"/>
    </source>
</evidence>
<evidence type="ECO:0000313" key="3">
    <source>
        <dbReference type="EMBL" id="KAJ1109514.1"/>
    </source>
</evidence>
<sequence>MVRPKKDMMTAATSCAQGGCSEGELIHIPDGSLGATLGAHSCRFDVILTAVLDIKSFLEPKFDALRIEMGLIRGDYNKLKELVDTTESTLASLGRSVTEASACINALQDEVASLRRRMDRQQGRSWRNIVQIVGLPKCAVYQHGGLHRRLGLHNQPVGKAPSSLSSAPHNAG</sequence>
<dbReference type="EMBL" id="JANPWB010000013">
    <property type="protein sequence ID" value="KAJ1109514.1"/>
    <property type="molecule type" value="Genomic_DNA"/>
</dbReference>
<feature type="compositionally biased region" description="Polar residues" evidence="2">
    <location>
        <begin position="162"/>
        <end position="172"/>
    </location>
</feature>
<evidence type="ECO:0000256" key="2">
    <source>
        <dbReference type="SAM" id="MobiDB-lite"/>
    </source>
</evidence>
<gene>
    <name evidence="3" type="ORF">NDU88_006874</name>
</gene>
<keyword evidence="1" id="KW-0175">Coiled coil</keyword>
<comment type="caution">
    <text evidence="3">The sequence shown here is derived from an EMBL/GenBank/DDBJ whole genome shotgun (WGS) entry which is preliminary data.</text>
</comment>
<protein>
    <submittedName>
        <fullName evidence="3">Uncharacterized protein</fullName>
    </submittedName>
</protein>
<organism evidence="3 4">
    <name type="scientific">Pleurodeles waltl</name>
    <name type="common">Iberian ribbed newt</name>
    <dbReference type="NCBI Taxonomy" id="8319"/>
    <lineage>
        <taxon>Eukaryota</taxon>
        <taxon>Metazoa</taxon>
        <taxon>Chordata</taxon>
        <taxon>Craniata</taxon>
        <taxon>Vertebrata</taxon>
        <taxon>Euteleostomi</taxon>
        <taxon>Amphibia</taxon>
        <taxon>Batrachia</taxon>
        <taxon>Caudata</taxon>
        <taxon>Salamandroidea</taxon>
        <taxon>Salamandridae</taxon>
        <taxon>Pleurodelinae</taxon>
        <taxon>Pleurodeles</taxon>
    </lineage>
</organism>
<dbReference type="AlphaFoldDB" id="A0AAV7N251"/>
<reference evidence="3" key="1">
    <citation type="journal article" date="2022" name="bioRxiv">
        <title>Sequencing and chromosome-scale assembly of the giantPleurodeles waltlgenome.</title>
        <authorList>
            <person name="Brown T."/>
            <person name="Elewa A."/>
            <person name="Iarovenko S."/>
            <person name="Subramanian E."/>
            <person name="Araus A.J."/>
            <person name="Petzold A."/>
            <person name="Susuki M."/>
            <person name="Suzuki K.-i.T."/>
            <person name="Hayashi T."/>
            <person name="Toyoda A."/>
            <person name="Oliveira C."/>
            <person name="Osipova E."/>
            <person name="Leigh N.D."/>
            <person name="Simon A."/>
            <person name="Yun M.H."/>
        </authorList>
    </citation>
    <scope>NUCLEOTIDE SEQUENCE</scope>
    <source>
        <strain evidence="3">20211129_DDA</strain>
        <tissue evidence="3">Liver</tissue>
    </source>
</reference>
<accession>A0AAV7N251</accession>
<name>A0AAV7N251_PLEWA</name>
<keyword evidence="4" id="KW-1185">Reference proteome</keyword>
<feature type="coiled-coil region" evidence="1">
    <location>
        <begin position="97"/>
        <end position="124"/>
    </location>
</feature>
<proteinExistence type="predicted"/>